<feature type="domain" description="Thioesterase" evidence="1">
    <location>
        <begin position="108"/>
        <end position="192"/>
    </location>
</feature>
<dbReference type="Gene3D" id="3.10.129.10">
    <property type="entry name" value="Hotdog Thioesterase"/>
    <property type="match status" value="1"/>
</dbReference>
<evidence type="ECO:0000313" key="3">
    <source>
        <dbReference type="Proteomes" id="UP000243723"/>
    </source>
</evidence>
<keyword evidence="3" id="KW-1185">Reference proteome</keyword>
<reference evidence="2 3" key="1">
    <citation type="submission" date="2017-05" db="EMBL/GenBank/DDBJ databases">
        <title>Draft genome sequence of Elsinoe australis.</title>
        <authorList>
            <person name="Cheng Q."/>
        </authorList>
    </citation>
    <scope>NUCLEOTIDE SEQUENCE [LARGE SCALE GENOMIC DNA]</scope>
    <source>
        <strain evidence="2 3">NL1</strain>
    </source>
</reference>
<accession>A0A2P8A899</accession>
<dbReference type="OrthoDB" id="506431at2759"/>
<dbReference type="PANTHER" id="PTHR47260:SF6">
    <property type="entry name" value="THIOESTERASE DOMAIN-CONTAINING PROTEIN"/>
    <property type="match status" value="1"/>
</dbReference>
<gene>
    <name evidence="2" type="ORF">B9Z65_6313</name>
</gene>
<dbReference type="AlphaFoldDB" id="A0A2P8A899"/>
<dbReference type="InterPro" id="IPR052061">
    <property type="entry name" value="PTE-AB_protein"/>
</dbReference>
<sequence>MARDDDAASRPLPPGLPVSTFASSHRYFQSHPWTSSLLSAPSLCLHLPSSRHPKRSTEDSLFALTLSSPRTISHILAFHPLPARDAAHITECTTLVALGHDLNGFPHVLHGGIVATLLDEGMGVLLNVDADRSHFREVAEGKKEGEWAEGLELMTSRLDTRFLKPVETPGIVAVRVRTEARKGRKVRLVGEVVQWRNRRSQGDGMGWSYGMGEGEEVVCARATGEFVRPRGSRL</sequence>
<proteinExistence type="predicted"/>
<evidence type="ECO:0000313" key="2">
    <source>
        <dbReference type="EMBL" id="PSK56689.1"/>
    </source>
</evidence>
<protein>
    <recommendedName>
        <fullName evidence="1">Thioesterase domain-containing protein</fullName>
    </recommendedName>
</protein>
<organism evidence="2 3">
    <name type="scientific">Elsinoe australis</name>
    <dbReference type="NCBI Taxonomy" id="40998"/>
    <lineage>
        <taxon>Eukaryota</taxon>
        <taxon>Fungi</taxon>
        <taxon>Dikarya</taxon>
        <taxon>Ascomycota</taxon>
        <taxon>Pezizomycotina</taxon>
        <taxon>Dothideomycetes</taxon>
        <taxon>Dothideomycetidae</taxon>
        <taxon>Myriangiales</taxon>
        <taxon>Elsinoaceae</taxon>
        <taxon>Elsinoe</taxon>
    </lineage>
</organism>
<dbReference type="InterPro" id="IPR006683">
    <property type="entry name" value="Thioestr_dom"/>
</dbReference>
<comment type="caution">
    <text evidence="2">The sequence shown here is derived from an EMBL/GenBank/DDBJ whole genome shotgun (WGS) entry which is preliminary data.</text>
</comment>
<dbReference type="STRING" id="40998.A0A2P8A899"/>
<dbReference type="InterPro" id="IPR029069">
    <property type="entry name" value="HotDog_dom_sf"/>
</dbReference>
<dbReference type="Pfam" id="PF03061">
    <property type="entry name" value="4HBT"/>
    <property type="match status" value="1"/>
</dbReference>
<name>A0A2P8A899_9PEZI</name>
<dbReference type="PANTHER" id="PTHR47260">
    <property type="entry name" value="UPF0644 PROTEIN PB2B4.06"/>
    <property type="match status" value="1"/>
</dbReference>
<dbReference type="EMBL" id="NHZQ01000060">
    <property type="protein sequence ID" value="PSK56689.1"/>
    <property type="molecule type" value="Genomic_DNA"/>
</dbReference>
<dbReference type="SUPFAM" id="SSF54637">
    <property type="entry name" value="Thioesterase/thiol ester dehydrase-isomerase"/>
    <property type="match status" value="1"/>
</dbReference>
<dbReference type="Proteomes" id="UP000243723">
    <property type="component" value="Unassembled WGS sequence"/>
</dbReference>
<evidence type="ECO:0000259" key="1">
    <source>
        <dbReference type="Pfam" id="PF03061"/>
    </source>
</evidence>